<feature type="region of interest" description="Disordered" evidence="1">
    <location>
        <begin position="51"/>
        <end position="302"/>
    </location>
</feature>
<evidence type="ECO:0000313" key="3">
    <source>
        <dbReference type="Proteomes" id="UP000244722"/>
    </source>
</evidence>
<feature type="compositionally biased region" description="Basic and acidic residues" evidence="1">
    <location>
        <begin position="251"/>
        <end position="264"/>
    </location>
</feature>
<organism evidence="2 3">
    <name type="scientific">Tuber borchii</name>
    <name type="common">White truffle</name>
    <dbReference type="NCBI Taxonomy" id="42251"/>
    <lineage>
        <taxon>Eukaryota</taxon>
        <taxon>Fungi</taxon>
        <taxon>Dikarya</taxon>
        <taxon>Ascomycota</taxon>
        <taxon>Pezizomycotina</taxon>
        <taxon>Pezizomycetes</taxon>
        <taxon>Pezizales</taxon>
        <taxon>Tuberaceae</taxon>
        <taxon>Tuber</taxon>
    </lineage>
</organism>
<dbReference type="Proteomes" id="UP000244722">
    <property type="component" value="Unassembled WGS sequence"/>
</dbReference>
<keyword evidence="3" id="KW-1185">Reference proteome</keyword>
<dbReference type="AlphaFoldDB" id="A0A2T6ZED6"/>
<sequence>MTSEGDNKYICPRCGRSKWRSPLADWVVTKDYYATLDPVCCDYATDSDDEYTISGSEGDEPFTKDSSRSKGKGKGATSMSSSSQDIYTHKRGSGKTLRDVSGGGGYYLGPSTYRVSFSDSDGDGYPSSSRHSSSSRSKHPSSSGKSLSGLSHRDSSYDSEGSRTTHRTRHSGHDLPVGGHHNKDSGYQTHRRSSSRHRSSKSTGSSSKVHSGAHLSSSDGVSEGYQGRSRLPGSSEHERPSYSSRHRSRTGRPESRGPRDRDEDSQPPPYSAQPSSGGTSGGRRRRSERRKLGRVEEDEEGY</sequence>
<evidence type="ECO:0000256" key="1">
    <source>
        <dbReference type="SAM" id="MobiDB-lite"/>
    </source>
</evidence>
<feature type="compositionally biased region" description="Basic residues" evidence="1">
    <location>
        <begin position="282"/>
        <end position="292"/>
    </location>
</feature>
<reference evidence="2 3" key="1">
    <citation type="submission" date="2017-04" db="EMBL/GenBank/DDBJ databases">
        <title>Draft genome sequence of Tuber borchii Vittad., a whitish edible truffle.</title>
        <authorList>
            <consortium name="DOE Joint Genome Institute"/>
            <person name="Murat C."/>
            <person name="Kuo A."/>
            <person name="Barry K.W."/>
            <person name="Clum A."/>
            <person name="Dockter R.B."/>
            <person name="Fauchery L."/>
            <person name="Iotti M."/>
            <person name="Kohler A."/>
            <person name="Labutti K."/>
            <person name="Lindquist E.A."/>
            <person name="Lipzen A."/>
            <person name="Ohm R.A."/>
            <person name="Wang M."/>
            <person name="Grigoriev I.V."/>
            <person name="Zambonelli A."/>
            <person name="Martin F.M."/>
        </authorList>
    </citation>
    <scope>NUCLEOTIDE SEQUENCE [LARGE SCALE GENOMIC DNA]</scope>
    <source>
        <strain evidence="2 3">Tbo3840</strain>
    </source>
</reference>
<feature type="compositionally biased region" description="Basic residues" evidence="1">
    <location>
        <begin position="189"/>
        <end position="200"/>
    </location>
</feature>
<feature type="compositionally biased region" description="Low complexity" evidence="1">
    <location>
        <begin position="201"/>
        <end position="212"/>
    </location>
</feature>
<proteinExistence type="predicted"/>
<feature type="compositionally biased region" description="Polar residues" evidence="1">
    <location>
        <begin position="77"/>
        <end position="86"/>
    </location>
</feature>
<accession>A0A2T6ZED6</accession>
<name>A0A2T6ZED6_TUBBO</name>
<feature type="compositionally biased region" description="Low complexity" evidence="1">
    <location>
        <begin position="116"/>
        <end position="150"/>
    </location>
</feature>
<protein>
    <submittedName>
        <fullName evidence="2">Uncharacterized protein</fullName>
    </submittedName>
</protein>
<dbReference type="EMBL" id="NESQ01000340">
    <property type="protein sequence ID" value="PUU73839.1"/>
    <property type="molecule type" value="Genomic_DNA"/>
</dbReference>
<evidence type="ECO:0000313" key="2">
    <source>
        <dbReference type="EMBL" id="PUU73839.1"/>
    </source>
</evidence>
<gene>
    <name evidence="2" type="ORF">B9Z19DRAFT_1134328</name>
</gene>
<feature type="compositionally biased region" description="Basic and acidic residues" evidence="1">
    <location>
        <begin position="151"/>
        <end position="163"/>
    </location>
</feature>
<comment type="caution">
    <text evidence="2">The sequence shown here is derived from an EMBL/GenBank/DDBJ whole genome shotgun (WGS) entry which is preliminary data.</text>
</comment>